<protein>
    <submittedName>
        <fullName evidence="1">Uncharacterized protein</fullName>
    </submittedName>
</protein>
<proteinExistence type="evidence at transcript level"/>
<evidence type="ECO:0000313" key="1">
    <source>
        <dbReference type="EMBL" id="JAA50355.1"/>
    </source>
</evidence>
<reference evidence="1" key="1">
    <citation type="submission" date="2012-11" db="EMBL/GenBank/DDBJ databases">
        <title>The Vampirome: Transcriptome and Proteome Analysis of the Submandibular and Accessory Glands of the Vampire Bat and Vector of Human Rabies, Desmodus rotundus.</title>
        <authorList>
            <person name="Francischetti I.M.B."/>
            <person name="Assumpcao T.C.F."/>
            <person name="Ma D."/>
            <person name="Vicente E.C."/>
            <person name="Ribeiro J.M.C."/>
        </authorList>
    </citation>
    <scope>NUCLEOTIDE SEQUENCE</scope>
    <source>
        <tissue evidence="1">Salivary gland</tissue>
    </source>
</reference>
<dbReference type="AlphaFoldDB" id="K9IQ06"/>
<name>K9IQ06_DESRO</name>
<accession>K9IQ06</accession>
<sequence>LKYAWKSVSQMLILFQTPFVHLIIKQIHDRRQLIKVEAVTQSYLCALSLGTVDPLPHFRPLDESTVSRFSFLDNGNTT</sequence>
<dbReference type="EMBL" id="GABZ01003170">
    <property type="protein sequence ID" value="JAA50355.1"/>
    <property type="molecule type" value="mRNA"/>
</dbReference>
<feature type="non-terminal residue" evidence="1">
    <location>
        <position position="1"/>
    </location>
</feature>
<organism evidence="1">
    <name type="scientific">Desmodus rotundus</name>
    <name type="common">Vampire bat</name>
    <dbReference type="NCBI Taxonomy" id="9430"/>
    <lineage>
        <taxon>Eukaryota</taxon>
        <taxon>Metazoa</taxon>
        <taxon>Chordata</taxon>
        <taxon>Craniata</taxon>
        <taxon>Vertebrata</taxon>
        <taxon>Euteleostomi</taxon>
        <taxon>Mammalia</taxon>
        <taxon>Eutheria</taxon>
        <taxon>Laurasiatheria</taxon>
        <taxon>Chiroptera</taxon>
        <taxon>Yangochiroptera</taxon>
        <taxon>Phyllostomidae</taxon>
        <taxon>Desmodontinae</taxon>
        <taxon>Desmodus</taxon>
    </lineage>
</organism>